<reference evidence="4 5" key="1">
    <citation type="submission" date="2016-11" db="EMBL/GenBank/DDBJ databases">
        <authorList>
            <person name="Jaros S."/>
            <person name="Januszkiewicz K."/>
            <person name="Wedrychowicz H."/>
        </authorList>
    </citation>
    <scope>NUCLEOTIDE SEQUENCE [LARGE SCALE GENOMIC DNA]</scope>
    <source>
        <strain evidence="4 5">DSM 13106</strain>
    </source>
</reference>
<feature type="transmembrane region" description="Helical" evidence="2">
    <location>
        <begin position="242"/>
        <end position="261"/>
    </location>
</feature>
<dbReference type="EMBL" id="FQXR01000002">
    <property type="protein sequence ID" value="SHH45684.1"/>
    <property type="molecule type" value="Genomic_DNA"/>
</dbReference>
<name>A0A1M5T4M3_9FIRM</name>
<feature type="transmembrane region" description="Helical" evidence="2">
    <location>
        <begin position="37"/>
        <end position="54"/>
    </location>
</feature>
<dbReference type="PANTHER" id="PTHR22911">
    <property type="entry name" value="ACYL-MALONYL CONDENSING ENZYME-RELATED"/>
    <property type="match status" value="1"/>
</dbReference>
<proteinExistence type="inferred from homology"/>
<feature type="transmembrane region" description="Helical" evidence="2">
    <location>
        <begin position="149"/>
        <end position="169"/>
    </location>
</feature>
<evidence type="ECO:0000256" key="1">
    <source>
        <dbReference type="ARBA" id="ARBA00007362"/>
    </source>
</evidence>
<feature type="domain" description="EamA" evidence="3">
    <location>
        <begin position="6"/>
        <end position="140"/>
    </location>
</feature>
<feature type="transmembrane region" description="Helical" evidence="2">
    <location>
        <begin position="70"/>
        <end position="90"/>
    </location>
</feature>
<dbReference type="InterPro" id="IPR000620">
    <property type="entry name" value="EamA_dom"/>
</dbReference>
<evidence type="ECO:0000256" key="2">
    <source>
        <dbReference type="SAM" id="Phobius"/>
    </source>
</evidence>
<feature type="transmembrane region" description="Helical" evidence="2">
    <location>
        <begin position="181"/>
        <end position="199"/>
    </location>
</feature>
<feature type="transmembrane region" description="Helical" evidence="2">
    <location>
        <begin position="211"/>
        <end position="230"/>
    </location>
</feature>
<accession>A0A1M5T4M3</accession>
<feature type="transmembrane region" description="Helical" evidence="2">
    <location>
        <begin position="7"/>
        <end position="25"/>
    </location>
</feature>
<dbReference type="GO" id="GO:0016020">
    <property type="term" value="C:membrane"/>
    <property type="evidence" value="ECO:0007669"/>
    <property type="project" value="InterPro"/>
</dbReference>
<feature type="transmembrane region" description="Helical" evidence="2">
    <location>
        <begin position="124"/>
        <end position="143"/>
    </location>
</feature>
<keyword evidence="2" id="KW-0472">Membrane</keyword>
<gene>
    <name evidence="4" type="ORF">SAMN02745180_00371</name>
</gene>
<feature type="transmembrane region" description="Helical" evidence="2">
    <location>
        <begin position="267"/>
        <end position="286"/>
    </location>
</feature>
<evidence type="ECO:0000313" key="4">
    <source>
        <dbReference type="EMBL" id="SHH45684.1"/>
    </source>
</evidence>
<dbReference type="InterPro" id="IPR037185">
    <property type="entry name" value="EmrE-like"/>
</dbReference>
<dbReference type="Proteomes" id="UP000184389">
    <property type="component" value="Unassembled WGS sequence"/>
</dbReference>
<protein>
    <submittedName>
        <fullName evidence="4">EamA domain-containing membrane protein RarD</fullName>
    </submittedName>
</protein>
<dbReference type="STRING" id="1123281.SAMN02745180_00371"/>
<dbReference type="Pfam" id="PF00892">
    <property type="entry name" value="EamA"/>
    <property type="match status" value="2"/>
</dbReference>
<dbReference type="PROSITE" id="PS51257">
    <property type="entry name" value="PROKAR_LIPOPROTEIN"/>
    <property type="match status" value="1"/>
</dbReference>
<feature type="transmembrane region" description="Helical" evidence="2">
    <location>
        <begin position="96"/>
        <end position="117"/>
    </location>
</feature>
<keyword evidence="2" id="KW-0812">Transmembrane</keyword>
<dbReference type="RefSeq" id="WP_158281629.1">
    <property type="nucleotide sequence ID" value="NZ_FQXR01000002.1"/>
</dbReference>
<feature type="domain" description="EamA" evidence="3">
    <location>
        <begin position="149"/>
        <end position="284"/>
    </location>
</feature>
<organism evidence="4 5">
    <name type="scientific">Sporanaerobacter acetigenes DSM 13106</name>
    <dbReference type="NCBI Taxonomy" id="1123281"/>
    <lineage>
        <taxon>Bacteria</taxon>
        <taxon>Bacillati</taxon>
        <taxon>Bacillota</taxon>
        <taxon>Tissierellia</taxon>
        <taxon>Tissierellales</taxon>
        <taxon>Sporanaerobacteraceae</taxon>
        <taxon>Sporanaerobacter</taxon>
    </lineage>
</organism>
<dbReference type="AlphaFoldDB" id="A0A1M5T4M3"/>
<dbReference type="SUPFAM" id="SSF103481">
    <property type="entry name" value="Multidrug resistance efflux transporter EmrE"/>
    <property type="match status" value="2"/>
</dbReference>
<evidence type="ECO:0000259" key="3">
    <source>
        <dbReference type="Pfam" id="PF00892"/>
    </source>
</evidence>
<dbReference type="Gene3D" id="1.10.3730.20">
    <property type="match status" value="1"/>
</dbReference>
<comment type="similarity">
    <text evidence="1">Belongs to the EamA transporter family.</text>
</comment>
<dbReference type="OrthoDB" id="9808556at2"/>
<evidence type="ECO:0000313" key="5">
    <source>
        <dbReference type="Proteomes" id="UP000184389"/>
    </source>
</evidence>
<sequence>MEDRRKGFLAVIFAGIIFGCMPLLAKNIYANGGNPPNLVFWRFFISVPILYLMLRSNDISIKLSKEELKKLLLVGSIGSAGTAVLLFLSYNYISTGVATTIHFMYPVFVILESIIFFHEKVDPMKIFCTVLCTIGILLLYGGGSDMSPMGIGLAFFSGITYSFYVMYLDKSGLKSMNSIKLTFYICLISSAVMFVFSVLTGNFTVKMNTMAWLLTSILSIIVSLGAVNLMNVGIRIIGPQNTAILGTFEPITSVIIGILIFGEQFSIKLFMGCILILISVILIAVFEGKRE</sequence>
<keyword evidence="2" id="KW-1133">Transmembrane helix</keyword>
<dbReference type="PANTHER" id="PTHR22911:SF137">
    <property type="entry name" value="SOLUTE CARRIER FAMILY 35 MEMBER G2-RELATED"/>
    <property type="match status" value="1"/>
</dbReference>
<keyword evidence="5" id="KW-1185">Reference proteome</keyword>